<keyword evidence="10" id="KW-1185">Reference proteome</keyword>
<keyword evidence="3" id="KW-0597">Phosphoprotein</keyword>
<dbReference type="PRINTS" id="PR00344">
    <property type="entry name" value="BCTRLSENSOR"/>
</dbReference>
<keyword evidence="5 9" id="KW-0418">Kinase</keyword>
<dbReference type="Gene3D" id="1.10.287.130">
    <property type="match status" value="1"/>
</dbReference>
<sequence>MSIKRFSLSWVIIAVTLPLLAMLAWSQFNWLQELQKRDERRIRYSMISSAQTLTRRIHEELLFLPTLLRFQREDDKPLEYHMTERRQFWEKYAINPKILKAVVVSDSFQDDSPIWSYSSPDPFSNEPPFRHAPPDADEIRISVPAPSSSANDKAAVQAEITCVYDRNVFLDTVIPALAEGNLVSLDLHAYRIIDSKSGKLVYQSDSSIPPEAFLVPDVEVALDENTQFPLPPRGQNLLPETLNIDWMEAFAFLKEYTREGGARPPEKRISGALSHLKLQAVLRDGSLSNLSRKATIQNAVLSFGILALILVAMILLAEASRRSRRLAVSQQEFIATVTHELKTPLAVISSAAQNLTDGLVRDREKAEQYGQLIRKESARLSATIEHFLLYANTSNLTRVNHDIINLSDLIIKVLKFSERDRLELDFQTIVTLPPEPVFVKGDAVALESVVQNLVHNVVRHASGGKYLEIHLSVEERGRKVPERHTILKVRDKGCGIPANEQKYIFEPFWRGKRAKEGQIAGNGIGLNLVKRIVQAHGGTIALESKPYAGSTFSISLPCR</sequence>
<proteinExistence type="predicted"/>
<dbReference type="Proteomes" id="UP001198163">
    <property type="component" value="Unassembled WGS sequence"/>
</dbReference>
<dbReference type="InterPro" id="IPR003661">
    <property type="entry name" value="HisK_dim/P_dom"/>
</dbReference>
<dbReference type="CDD" id="cd00082">
    <property type="entry name" value="HisKA"/>
    <property type="match status" value="1"/>
</dbReference>
<gene>
    <name evidence="9" type="ORF">K7J14_12795</name>
</gene>
<evidence type="ECO:0000256" key="4">
    <source>
        <dbReference type="ARBA" id="ARBA00022679"/>
    </source>
</evidence>
<dbReference type="InterPro" id="IPR036890">
    <property type="entry name" value="HATPase_C_sf"/>
</dbReference>
<dbReference type="PROSITE" id="PS50109">
    <property type="entry name" value="HIS_KIN"/>
    <property type="match status" value="1"/>
</dbReference>
<organism evidence="9 10">
    <name type="scientific">Teretinema zuelzerae</name>
    <dbReference type="NCBI Taxonomy" id="156"/>
    <lineage>
        <taxon>Bacteria</taxon>
        <taxon>Pseudomonadati</taxon>
        <taxon>Spirochaetota</taxon>
        <taxon>Spirochaetia</taxon>
        <taxon>Spirochaetales</taxon>
        <taxon>Treponemataceae</taxon>
        <taxon>Teretinema</taxon>
    </lineage>
</organism>
<name>A0AAE3JJL7_9SPIR</name>
<evidence type="ECO:0000256" key="3">
    <source>
        <dbReference type="ARBA" id="ARBA00022553"/>
    </source>
</evidence>
<dbReference type="Pfam" id="PF02518">
    <property type="entry name" value="HATPase_c"/>
    <property type="match status" value="1"/>
</dbReference>
<dbReference type="SUPFAM" id="SSF47384">
    <property type="entry name" value="Homodimeric domain of signal transducing histidine kinase"/>
    <property type="match status" value="1"/>
</dbReference>
<protein>
    <recommendedName>
        <fullName evidence="2">histidine kinase</fullName>
        <ecNumber evidence="2">2.7.13.3</ecNumber>
    </recommendedName>
</protein>
<evidence type="ECO:0000256" key="7">
    <source>
        <dbReference type="SAM" id="Phobius"/>
    </source>
</evidence>
<accession>A0AAE3JJL7</accession>
<dbReference type="EMBL" id="JAINWA010000003">
    <property type="protein sequence ID" value="MCD1655571.1"/>
    <property type="molecule type" value="Genomic_DNA"/>
</dbReference>
<dbReference type="CDD" id="cd00075">
    <property type="entry name" value="HATPase"/>
    <property type="match status" value="1"/>
</dbReference>
<dbReference type="SMART" id="SM00388">
    <property type="entry name" value="HisKA"/>
    <property type="match status" value="1"/>
</dbReference>
<dbReference type="SMART" id="SM00387">
    <property type="entry name" value="HATPase_c"/>
    <property type="match status" value="1"/>
</dbReference>
<evidence type="ECO:0000259" key="8">
    <source>
        <dbReference type="PROSITE" id="PS50109"/>
    </source>
</evidence>
<dbReference type="InterPro" id="IPR004358">
    <property type="entry name" value="Sig_transdc_His_kin-like_C"/>
</dbReference>
<dbReference type="InterPro" id="IPR003594">
    <property type="entry name" value="HATPase_dom"/>
</dbReference>
<dbReference type="PANTHER" id="PTHR43711">
    <property type="entry name" value="TWO-COMPONENT HISTIDINE KINASE"/>
    <property type="match status" value="1"/>
</dbReference>
<dbReference type="RefSeq" id="WP_230756976.1">
    <property type="nucleotide sequence ID" value="NZ_JAINWA010000003.1"/>
</dbReference>
<evidence type="ECO:0000256" key="6">
    <source>
        <dbReference type="ARBA" id="ARBA00023012"/>
    </source>
</evidence>
<dbReference type="InterPro" id="IPR050736">
    <property type="entry name" value="Sensor_HK_Regulatory"/>
</dbReference>
<evidence type="ECO:0000256" key="5">
    <source>
        <dbReference type="ARBA" id="ARBA00022777"/>
    </source>
</evidence>
<dbReference type="PANTHER" id="PTHR43711:SF28">
    <property type="entry name" value="SENSOR HISTIDINE KINASE YXDK"/>
    <property type="match status" value="1"/>
</dbReference>
<comment type="catalytic activity">
    <reaction evidence="1">
        <text>ATP + protein L-histidine = ADP + protein N-phospho-L-histidine.</text>
        <dbReference type="EC" id="2.7.13.3"/>
    </reaction>
</comment>
<dbReference type="InterPro" id="IPR005467">
    <property type="entry name" value="His_kinase_dom"/>
</dbReference>
<dbReference type="Pfam" id="PF00512">
    <property type="entry name" value="HisKA"/>
    <property type="match status" value="1"/>
</dbReference>
<evidence type="ECO:0000313" key="9">
    <source>
        <dbReference type="EMBL" id="MCD1655571.1"/>
    </source>
</evidence>
<dbReference type="EC" id="2.7.13.3" evidence="2"/>
<keyword evidence="7" id="KW-0812">Transmembrane</keyword>
<keyword evidence="7" id="KW-1133">Transmembrane helix</keyword>
<keyword evidence="7" id="KW-0472">Membrane</keyword>
<dbReference type="AlphaFoldDB" id="A0AAE3JJL7"/>
<reference evidence="9" key="1">
    <citation type="submission" date="2021-08" db="EMBL/GenBank/DDBJ databases">
        <title>Comparative analyses of Brucepasteria parasyntrophica and Teretinema zuelzerae.</title>
        <authorList>
            <person name="Song Y."/>
            <person name="Brune A."/>
        </authorList>
    </citation>
    <scope>NUCLEOTIDE SEQUENCE</scope>
    <source>
        <strain evidence="9">DSM 1903</strain>
    </source>
</reference>
<evidence type="ECO:0000256" key="1">
    <source>
        <dbReference type="ARBA" id="ARBA00000085"/>
    </source>
</evidence>
<dbReference type="SUPFAM" id="SSF55874">
    <property type="entry name" value="ATPase domain of HSP90 chaperone/DNA topoisomerase II/histidine kinase"/>
    <property type="match status" value="1"/>
</dbReference>
<keyword evidence="6" id="KW-0902">Two-component regulatory system</keyword>
<feature type="domain" description="Histidine kinase" evidence="8">
    <location>
        <begin position="336"/>
        <end position="559"/>
    </location>
</feature>
<dbReference type="Gene3D" id="3.30.565.10">
    <property type="entry name" value="Histidine kinase-like ATPase, C-terminal domain"/>
    <property type="match status" value="1"/>
</dbReference>
<evidence type="ECO:0000256" key="2">
    <source>
        <dbReference type="ARBA" id="ARBA00012438"/>
    </source>
</evidence>
<feature type="transmembrane region" description="Helical" evidence="7">
    <location>
        <begin position="299"/>
        <end position="317"/>
    </location>
</feature>
<evidence type="ECO:0000313" key="10">
    <source>
        <dbReference type="Proteomes" id="UP001198163"/>
    </source>
</evidence>
<dbReference type="GO" id="GO:0000155">
    <property type="term" value="F:phosphorelay sensor kinase activity"/>
    <property type="evidence" value="ECO:0007669"/>
    <property type="project" value="InterPro"/>
</dbReference>
<keyword evidence="4" id="KW-0808">Transferase</keyword>
<comment type="caution">
    <text evidence="9">The sequence shown here is derived from an EMBL/GenBank/DDBJ whole genome shotgun (WGS) entry which is preliminary data.</text>
</comment>
<dbReference type="InterPro" id="IPR036097">
    <property type="entry name" value="HisK_dim/P_sf"/>
</dbReference>